<sequence>MKMKSAVHVIINLAFTIDDTAAAIILFIKANETLIEIVYKENELKTKFLFVVFFITMNLLCSHAAGDTGKTELEQIKKTPEYQQVREKVINTLADKIDNYVLDQIRKKNQ</sequence>
<dbReference type="Proteomes" id="UP000311919">
    <property type="component" value="Unassembled WGS sequence"/>
</dbReference>
<proteinExistence type="predicted"/>
<comment type="caution">
    <text evidence="2">The sequence shown here is derived from an EMBL/GenBank/DDBJ whole genome shotgun (WGS) entry which is preliminary data.</text>
</comment>
<evidence type="ECO:0000313" key="2">
    <source>
        <dbReference type="EMBL" id="TNN19409.1"/>
    </source>
</evidence>
<evidence type="ECO:0000256" key="1">
    <source>
        <dbReference type="SAM" id="Phobius"/>
    </source>
</evidence>
<protein>
    <submittedName>
        <fullName evidence="2">Uncharacterized protein</fullName>
    </submittedName>
</protein>
<keyword evidence="3" id="KW-1185">Reference proteome</keyword>
<keyword evidence="1" id="KW-1133">Transmembrane helix</keyword>
<gene>
    <name evidence="2" type="ORF">EWB00_008891</name>
</gene>
<organism evidence="2 3">
    <name type="scientific">Schistosoma japonicum</name>
    <name type="common">Blood fluke</name>
    <dbReference type="NCBI Taxonomy" id="6182"/>
    <lineage>
        <taxon>Eukaryota</taxon>
        <taxon>Metazoa</taxon>
        <taxon>Spiralia</taxon>
        <taxon>Lophotrochozoa</taxon>
        <taxon>Platyhelminthes</taxon>
        <taxon>Trematoda</taxon>
        <taxon>Digenea</taxon>
        <taxon>Strigeidida</taxon>
        <taxon>Schistosomatoidea</taxon>
        <taxon>Schistosomatidae</taxon>
        <taxon>Schistosoma</taxon>
    </lineage>
</organism>
<name>A0A4Z2DSI0_SCHJA</name>
<reference evidence="2 3" key="1">
    <citation type="submission" date="2019-03" db="EMBL/GenBank/DDBJ databases">
        <title>An improved genome assembly of the fluke Schistosoma japonicum.</title>
        <authorList>
            <person name="Hu W."/>
            <person name="Luo F."/>
            <person name="Yin M."/>
            <person name="Mo X."/>
            <person name="Sun C."/>
            <person name="Wu Q."/>
            <person name="Zhu B."/>
            <person name="Xiang M."/>
            <person name="Wang J."/>
            <person name="Wang Y."/>
            <person name="Zhang T."/>
            <person name="Xu B."/>
            <person name="Zheng H."/>
            <person name="Feng Z."/>
        </authorList>
    </citation>
    <scope>NUCLEOTIDE SEQUENCE [LARGE SCALE GENOMIC DNA]</scope>
    <source>
        <strain evidence="2">HuSjv2</strain>
        <tissue evidence="2">Worms</tissue>
    </source>
</reference>
<dbReference type="AlphaFoldDB" id="A0A4Z2DSI0"/>
<feature type="transmembrane region" description="Helical" evidence="1">
    <location>
        <begin position="48"/>
        <end position="66"/>
    </location>
</feature>
<dbReference type="OrthoDB" id="6228623at2759"/>
<evidence type="ECO:0000313" key="3">
    <source>
        <dbReference type="Proteomes" id="UP000311919"/>
    </source>
</evidence>
<keyword evidence="1" id="KW-0812">Transmembrane</keyword>
<accession>A0A4Z2DSI0</accession>
<dbReference type="EMBL" id="SKCS01000050">
    <property type="protein sequence ID" value="TNN19409.1"/>
    <property type="molecule type" value="Genomic_DNA"/>
</dbReference>
<feature type="transmembrane region" description="Helical" evidence="1">
    <location>
        <begin position="6"/>
        <end position="28"/>
    </location>
</feature>
<keyword evidence="1" id="KW-0472">Membrane</keyword>